<protein>
    <submittedName>
        <fullName evidence="2">Uncharacterized protein</fullName>
    </submittedName>
</protein>
<sequence length="85" mass="10374">MEKQEQEERKHIEALDRKIERLQEKVIKKHKEYSVLAEELSTLLDERHPERKIERAKQALYDVYVESERSLDEIIDLIRNADEWI</sequence>
<dbReference type="EMBL" id="JACOOT010000024">
    <property type="protein sequence ID" value="MBC5651548.1"/>
    <property type="molecule type" value="Genomic_DNA"/>
</dbReference>
<keyword evidence="3" id="KW-1185">Reference proteome</keyword>
<evidence type="ECO:0000256" key="1">
    <source>
        <dbReference type="SAM" id="Coils"/>
    </source>
</evidence>
<name>A0A8I0DS71_9FIRM</name>
<comment type="caution">
    <text evidence="2">The sequence shown here is derived from an EMBL/GenBank/DDBJ whole genome shotgun (WGS) entry which is preliminary data.</text>
</comment>
<feature type="coiled-coil region" evidence="1">
    <location>
        <begin position="1"/>
        <end position="39"/>
    </location>
</feature>
<organism evidence="2 3">
    <name type="scientific">Blautia segnis</name>
    <dbReference type="NCBI Taxonomy" id="2763030"/>
    <lineage>
        <taxon>Bacteria</taxon>
        <taxon>Bacillati</taxon>
        <taxon>Bacillota</taxon>
        <taxon>Clostridia</taxon>
        <taxon>Lachnospirales</taxon>
        <taxon>Lachnospiraceae</taxon>
        <taxon>Blautia</taxon>
    </lineage>
</organism>
<accession>A0A8I0DS71</accession>
<reference evidence="2 3" key="1">
    <citation type="submission" date="2020-08" db="EMBL/GenBank/DDBJ databases">
        <title>Genome public.</title>
        <authorList>
            <person name="Liu C."/>
            <person name="Sun Q."/>
        </authorList>
    </citation>
    <scope>NUCLEOTIDE SEQUENCE [LARGE SCALE GENOMIC DNA]</scope>
    <source>
        <strain evidence="2 3">BX17</strain>
    </source>
</reference>
<dbReference type="Proteomes" id="UP000652847">
    <property type="component" value="Unassembled WGS sequence"/>
</dbReference>
<gene>
    <name evidence="2" type="ORF">H8S54_10565</name>
</gene>
<proteinExistence type="predicted"/>
<keyword evidence="1" id="KW-0175">Coiled coil</keyword>
<dbReference type="GeneID" id="69514506"/>
<evidence type="ECO:0000313" key="2">
    <source>
        <dbReference type="EMBL" id="MBC5651548.1"/>
    </source>
</evidence>
<dbReference type="AlphaFoldDB" id="A0A8I0DS71"/>
<dbReference type="RefSeq" id="WP_117854241.1">
    <property type="nucleotide sequence ID" value="NZ_JACOOT010000024.1"/>
</dbReference>
<evidence type="ECO:0000313" key="3">
    <source>
        <dbReference type="Proteomes" id="UP000652847"/>
    </source>
</evidence>